<dbReference type="Proteomes" id="UP001313132">
    <property type="component" value="Unassembled WGS sequence"/>
</dbReference>
<proteinExistence type="predicted"/>
<dbReference type="InterPro" id="IPR007337">
    <property type="entry name" value="RelB/DinJ"/>
</dbReference>
<keyword evidence="2" id="KW-1185">Reference proteome</keyword>
<accession>A0ABU8K3J6</accession>
<dbReference type="EMBL" id="JBBBON010000031">
    <property type="protein sequence ID" value="MEI7104973.1"/>
    <property type="molecule type" value="Genomic_DNA"/>
</dbReference>
<reference evidence="1 2" key="1">
    <citation type="submission" date="2024-03" db="EMBL/GenBank/DDBJ databases">
        <title>Analysis of soft rot Pectobacteriaceae population diversity in US potato growing regions between 2016 and 2022.</title>
        <authorList>
            <person name="Ma X."/>
            <person name="Zhang X."/>
            <person name="Stodghill P."/>
            <person name="Rioux R."/>
            <person name="Babler B."/>
            <person name="Shrestha S."/>
            <person name="Babler B."/>
            <person name="Rivedal H."/>
            <person name="Frost K."/>
            <person name="Hao J."/>
            <person name="Secor G."/>
            <person name="Swingle B."/>
        </authorList>
    </citation>
    <scope>NUCLEOTIDE SEQUENCE [LARGE SCALE GENOMIC DNA]</scope>
    <source>
        <strain evidence="1 2">UMSS2</strain>
    </source>
</reference>
<comment type="caution">
    <text evidence="1">The sequence shown here is derived from an EMBL/GenBank/DDBJ whole genome shotgun (WGS) entry which is preliminary data.</text>
</comment>
<gene>
    <name evidence="1" type="ORF">WCT63_21335</name>
</gene>
<protein>
    <submittedName>
        <fullName evidence="1">Type II toxin-antitoxin system RelB/DinJ family antitoxin</fullName>
    </submittedName>
</protein>
<organism evidence="1 2">
    <name type="scientific">Pectobacterium versatile</name>
    <dbReference type="NCBI Taxonomy" id="2488639"/>
    <lineage>
        <taxon>Bacteria</taxon>
        <taxon>Pseudomonadati</taxon>
        <taxon>Pseudomonadota</taxon>
        <taxon>Gammaproteobacteria</taxon>
        <taxon>Enterobacterales</taxon>
        <taxon>Pectobacteriaceae</taxon>
        <taxon>Pectobacterium</taxon>
    </lineage>
</organism>
<evidence type="ECO:0000313" key="2">
    <source>
        <dbReference type="Proteomes" id="UP001313132"/>
    </source>
</evidence>
<dbReference type="Pfam" id="PF04221">
    <property type="entry name" value="RelB"/>
    <property type="match status" value="1"/>
</dbReference>
<dbReference type="RefSeq" id="WP_336858500.1">
    <property type="nucleotide sequence ID" value="NZ_JBBBOM010000091.1"/>
</dbReference>
<name>A0ABU8K3J6_9GAMM</name>
<dbReference type="InterPro" id="IPR013321">
    <property type="entry name" value="Arc_rbn_hlx_hlx"/>
</dbReference>
<dbReference type="Gene3D" id="1.10.1220.10">
    <property type="entry name" value="Met repressor-like"/>
    <property type="match status" value="1"/>
</dbReference>
<sequence length="306" mass="34367">MMAILNARIEDSLKDQVDSLLREMGLTPTQLVNLTYSYVAQTGKIPFNTQQRVSMAEDVVMAINGRLTQAGYVLEKIESQIATGKSWSEDVRFLSRLVNENQESGYLLEDPSFSTEAVRFALYPLARAHHHLVSCQFAITSAASDPVRAEEHIKAFVQRLDPFFTQLNELKKLLVESELTPQTEPIREFTYRGKLVSVTVRQPEDYMHGAWKVRVELSPGAMSEEEEKAGLLFPEFRGRVFMAGSLYGKAVFNPQTGKPDTGFRFHSGISKFHMYSGGPEEENGVSLDELSSQLCTSIEDICLANR</sequence>
<evidence type="ECO:0000313" key="1">
    <source>
        <dbReference type="EMBL" id="MEI7104973.1"/>
    </source>
</evidence>